<feature type="coiled-coil region" evidence="1">
    <location>
        <begin position="217"/>
        <end position="266"/>
    </location>
</feature>
<evidence type="ECO:0000256" key="1">
    <source>
        <dbReference type="SAM" id="Coils"/>
    </source>
</evidence>
<evidence type="ECO:0000313" key="2">
    <source>
        <dbReference type="EMBL" id="EEH60739.1"/>
    </source>
</evidence>
<dbReference type="OrthoDB" id="498718at2759"/>
<organism evidence="3">
    <name type="scientific">Micromonas pusilla (strain CCMP1545)</name>
    <name type="common">Picoplanktonic green alga</name>
    <dbReference type="NCBI Taxonomy" id="564608"/>
    <lineage>
        <taxon>Eukaryota</taxon>
        <taxon>Viridiplantae</taxon>
        <taxon>Chlorophyta</taxon>
        <taxon>Mamiellophyceae</taxon>
        <taxon>Mamiellales</taxon>
        <taxon>Mamiellaceae</taxon>
        <taxon>Micromonas</taxon>
    </lineage>
</organism>
<accession>C1MHG3</accession>
<evidence type="ECO:0000313" key="3">
    <source>
        <dbReference type="Proteomes" id="UP000001876"/>
    </source>
</evidence>
<sequence length="382" mass="41954">MGSLGNALLRGGIKGHDDVCGGDRRDDTHDRPCKFSHLDMNRRTGCVALGIGWTQNFDHQSVPSASLKLHRPASYLPRRAPHVLYRSRYDLTNYSGVDKASPVIALPKKGTGGRYAKLAEAAAAAAARAKKVIGSEGENLPAGKPNGAWSSAYRTLQAAHIKLQTKYDKLKETKLHGFLDEAETYRTELAEHGSKAEELVNHFRMEAQREREGAAEAQKFAQKAYELERENNELKETLLAYQGKMLRMEQDMMEKEDALMERFKEEASASGRDGAWGPEEFEAFTGLRWTKQSTGIHQFRHAATGFVFQLSAAEPEEGAGGGNATAADDEVSFTPIEYGIANGLLPGYLSSAIDFEKRELPGFVGRMLAVLNQVVAQRGAGH</sequence>
<dbReference type="EMBL" id="GG663735">
    <property type="protein sequence ID" value="EEH60739.1"/>
    <property type="molecule type" value="Genomic_DNA"/>
</dbReference>
<reference evidence="2 3" key="1">
    <citation type="journal article" date="2009" name="Science">
        <title>Green evolution and dynamic adaptations revealed by genomes of the marine picoeukaryotes Micromonas.</title>
        <authorList>
            <person name="Worden A.Z."/>
            <person name="Lee J.H."/>
            <person name="Mock T."/>
            <person name="Rouze P."/>
            <person name="Simmons M.P."/>
            <person name="Aerts A.L."/>
            <person name="Allen A.E."/>
            <person name="Cuvelier M.L."/>
            <person name="Derelle E."/>
            <person name="Everett M.V."/>
            <person name="Foulon E."/>
            <person name="Grimwood J."/>
            <person name="Gundlach H."/>
            <person name="Henrissat B."/>
            <person name="Napoli C."/>
            <person name="McDonald S.M."/>
            <person name="Parker M.S."/>
            <person name="Rombauts S."/>
            <person name="Salamov A."/>
            <person name="Von Dassow P."/>
            <person name="Badger J.H."/>
            <person name="Coutinho P.M."/>
            <person name="Demir E."/>
            <person name="Dubchak I."/>
            <person name="Gentemann C."/>
            <person name="Eikrem W."/>
            <person name="Gready J.E."/>
            <person name="John U."/>
            <person name="Lanier W."/>
            <person name="Lindquist E.A."/>
            <person name="Lucas S."/>
            <person name="Mayer K.F."/>
            <person name="Moreau H."/>
            <person name="Not F."/>
            <person name="Otillar R."/>
            <person name="Panaud O."/>
            <person name="Pangilinan J."/>
            <person name="Paulsen I."/>
            <person name="Piegu B."/>
            <person name="Poliakov A."/>
            <person name="Robbens S."/>
            <person name="Schmutz J."/>
            <person name="Toulza E."/>
            <person name="Wyss T."/>
            <person name="Zelensky A."/>
            <person name="Zhou K."/>
            <person name="Armbrust E.V."/>
            <person name="Bhattacharya D."/>
            <person name="Goodenough U.W."/>
            <person name="Van de Peer Y."/>
            <person name="Grigoriev I.V."/>
        </authorList>
    </citation>
    <scope>NUCLEOTIDE SEQUENCE [LARGE SCALE GENOMIC DNA]</scope>
    <source>
        <strain evidence="2 3">CCMP1545</strain>
    </source>
</reference>
<gene>
    <name evidence="2" type="ORF">MICPUCDRAFT_50180</name>
</gene>
<dbReference type="RefSeq" id="XP_003055487.1">
    <property type="nucleotide sequence ID" value="XM_003055441.1"/>
</dbReference>
<name>C1MHG3_MICPC</name>
<protein>
    <submittedName>
        <fullName evidence="2">Predicted protein</fullName>
    </submittedName>
</protein>
<keyword evidence="3" id="KW-1185">Reference proteome</keyword>
<dbReference type="GeneID" id="9680671"/>
<proteinExistence type="predicted"/>
<dbReference type="AlphaFoldDB" id="C1MHG3"/>
<dbReference type="Proteomes" id="UP000001876">
    <property type="component" value="Unassembled WGS sequence"/>
</dbReference>
<keyword evidence="1" id="KW-0175">Coiled coil</keyword>
<dbReference type="KEGG" id="mpp:MICPUCDRAFT_50180"/>